<feature type="transmembrane region" description="Helical" evidence="6">
    <location>
        <begin position="25"/>
        <end position="46"/>
    </location>
</feature>
<dbReference type="InterPro" id="IPR002293">
    <property type="entry name" value="AA/rel_permease1"/>
</dbReference>
<dbReference type="OrthoDB" id="9804700at2"/>
<evidence type="ECO:0000256" key="2">
    <source>
        <dbReference type="ARBA" id="ARBA00022448"/>
    </source>
</evidence>
<dbReference type="EMBL" id="AVCI01000045">
    <property type="protein sequence ID" value="KFN41080.1"/>
    <property type="molecule type" value="Genomic_DNA"/>
</dbReference>
<sequence>MLFQRVKPLDQILATAEKKGLKRQLGAFSLTMLGIGAIIGTGIFVLTSVAANKAGPGMMYSFVIAGIVCALTALVYAEIASMVPVSGSAYTYSYAVLGEILAWMVGWALILEYAVAAGAVAVGWAGYANGFLAANGWGLPHFLTAGPFDPVILPDGTAAKGSFNLIAFLLSLVVTWLLVIGTSKSAKVTSVLVLVKIAALTVFVILALPAVQSANFLPMLPNGWGTPLSGVGVLGAAASIFFAYVGFDAVSTAAEETENPNRNIPIGLIGSLAVCTVFYLLVAYAAVGAIGAQPGGPLSLSKEPLAFVLRELGHGQIGNWVAAAAIIALPSVVLMMMFGQTRILFTMARDGLMPKMFADVHPTYFTPHKVTIITGVLVSLFAAMFPVGALADISNSGTLFAFFLVALGVMMLRIQQPNRARPFKTPLIWIVGPLAMAGCALLFVSLGLYTIKLFLVWAVIGIVVYFAYSRSRSHLANGTSHD</sequence>
<accession>A0A091B9F3</accession>
<name>A0A091B9F3_9GAMM</name>
<feature type="transmembrane region" description="Helical" evidence="6">
    <location>
        <begin position="100"/>
        <end position="127"/>
    </location>
</feature>
<keyword evidence="4 6" id="KW-1133">Transmembrane helix</keyword>
<feature type="transmembrane region" description="Helical" evidence="6">
    <location>
        <begin position="317"/>
        <end position="339"/>
    </location>
</feature>
<gene>
    <name evidence="7" type="ORF">N789_04125</name>
</gene>
<keyword evidence="5 6" id="KW-0472">Membrane</keyword>
<dbReference type="eggNOG" id="COG0531">
    <property type="taxonomic scope" value="Bacteria"/>
</dbReference>
<evidence type="ECO:0000256" key="6">
    <source>
        <dbReference type="SAM" id="Phobius"/>
    </source>
</evidence>
<feature type="transmembrane region" description="Helical" evidence="6">
    <location>
        <begin position="191"/>
        <end position="211"/>
    </location>
</feature>
<feature type="transmembrane region" description="Helical" evidence="6">
    <location>
        <begin position="58"/>
        <end position="79"/>
    </location>
</feature>
<dbReference type="Gene3D" id="1.20.1740.10">
    <property type="entry name" value="Amino acid/polyamine transporter I"/>
    <property type="match status" value="1"/>
</dbReference>
<dbReference type="PATRIC" id="fig|1121015.4.peg.2506"/>
<dbReference type="GO" id="GO:0016020">
    <property type="term" value="C:membrane"/>
    <property type="evidence" value="ECO:0007669"/>
    <property type="project" value="UniProtKB-SubCell"/>
</dbReference>
<keyword evidence="8" id="KW-1185">Reference proteome</keyword>
<evidence type="ECO:0000256" key="3">
    <source>
        <dbReference type="ARBA" id="ARBA00022692"/>
    </source>
</evidence>
<evidence type="ECO:0000256" key="5">
    <source>
        <dbReference type="ARBA" id="ARBA00023136"/>
    </source>
</evidence>
<evidence type="ECO:0000313" key="7">
    <source>
        <dbReference type="EMBL" id="KFN41080.1"/>
    </source>
</evidence>
<dbReference type="AlphaFoldDB" id="A0A091B9F3"/>
<evidence type="ECO:0000256" key="1">
    <source>
        <dbReference type="ARBA" id="ARBA00004141"/>
    </source>
</evidence>
<dbReference type="STRING" id="1121015.GCA_000420545_00098"/>
<feature type="transmembrane region" description="Helical" evidence="6">
    <location>
        <begin position="426"/>
        <end position="443"/>
    </location>
</feature>
<dbReference type="RefSeq" id="WP_022967774.1">
    <property type="nucleotide sequence ID" value="NZ_ATVD01000001.1"/>
</dbReference>
<dbReference type="PIRSF" id="PIRSF006060">
    <property type="entry name" value="AA_transporter"/>
    <property type="match status" value="1"/>
</dbReference>
<dbReference type="PANTHER" id="PTHR43243">
    <property type="entry name" value="INNER MEMBRANE TRANSPORTER YGJI-RELATED"/>
    <property type="match status" value="1"/>
</dbReference>
<dbReference type="PANTHER" id="PTHR43243:SF4">
    <property type="entry name" value="CATIONIC AMINO ACID TRANSPORTER 4"/>
    <property type="match status" value="1"/>
</dbReference>
<evidence type="ECO:0000256" key="4">
    <source>
        <dbReference type="ARBA" id="ARBA00022989"/>
    </source>
</evidence>
<feature type="transmembrane region" description="Helical" evidence="6">
    <location>
        <begin position="266"/>
        <end position="292"/>
    </location>
</feature>
<reference evidence="7 8" key="1">
    <citation type="submission" date="2013-09" db="EMBL/GenBank/DDBJ databases">
        <title>Genome sequencing of Arenimonas oryziterrae.</title>
        <authorList>
            <person name="Chen F."/>
            <person name="Wang G."/>
        </authorList>
    </citation>
    <scope>NUCLEOTIDE SEQUENCE [LARGE SCALE GENOMIC DNA]</scope>
    <source>
        <strain evidence="7 8">YC6267</strain>
    </source>
</reference>
<dbReference type="Pfam" id="PF13520">
    <property type="entry name" value="AA_permease_2"/>
    <property type="match status" value="1"/>
</dbReference>
<evidence type="ECO:0000313" key="8">
    <source>
        <dbReference type="Proteomes" id="UP000029385"/>
    </source>
</evidence>
<keyword evidence="3 6" id="KW-0812">Transmembrane</keyword>
<feature type="transmembrane region" description="Helical" evidence="6">
    <location>
        <begin position="449"/>
        <end position="468"/>
    </location>
</feature>
<dbReference type="Proteomes" id="UP000029385">
    <property type="component" value="Unassembled WGS sequence"/>
</dbReference>
<feature type="transmembrane region" description="Helical" evidence="6">
    <location>
        <begin position="397"/>
        <end position="414"/>
    </location>
</feature>
<protein>
    <submittedName>
        <fullName evidence="7">Amino acid permease</fullName>
    </submittedName>
</protein>
<comment type="subcellular location">
    <subcellularLocation>
        <location evidence="1">Membrane</location>
        <topology evidence="1">Multi-pass membrane protein</topology>
    </subcellularLocation>
</comment>
<feature type="transmembrane region" description="Helical" evidence="6">
    <location>
        <begin position="370"/>
        <end position="391"/>
    </location>
</feature>
<feature type="transmembrane region" description="Helical" evidence="6">
    <location>
        <begin position="231"/>
        <end position="254"/>
    </location>
</feature>
<proteinExistence type="predicted"/>
<keyword evidence="2" id="KW-0813">Transport</keyword>
<feature type="transmembrane region" description="Helical" evidence="6">
    <location>
        <begin position="161"/>
        <end position="179"/>
    </location>
</feature>
<comment type="caution">
    <text evidence="7">The sequence shown here is derived from an EMBL/GenBank/DDBJ whole genome shotgun (WGS) entry which is preliminary data.</text>
</comment>
<organism evidence="7 8">
    <name type="scientific">Arenimonas oryziterrae DSM 21050 = YC6267</name>
    <dbReference type="NCBI Taxonomy" id="1121015"/>
    <lineage>
        <taxon>Bacteria</taxon>
        <taxon>Pseudomonadati</taxon>
        <taxon>Pseudomonadota</taxon>
        <taxon>Gammaproteobacteria</taxon>
        <taxon>Lysobacterales</taxon>
        <taxon>Lysobacteraceae</taxon>
        <taxon>Arenimonas</taxon>
    </lineage>
</organism>
<dbReference type="GO" id="GO:0015171">
    <property type="term" value="F:amino acid transmembrane transporter activity"/>
    <property type="evidence" value="ECO:0007669"/>
    <property type="project" value="TreeGrafter"/>
</dbReference>